<protein>
    <recommendedName>
        <fullName evidence="1">F-box domain-containing protein</fullName>
    </recommendedName>
</protein>
<dbReference type="Proteomes" id="UP001362999">
    <property type="component" value="Unassembled WGS sequence"/>
</dbReference>
<dbReference type="EMBL" id="JAWWNJ010000004">
    <property type="protein sequence ID" value="KAK7057944.1"/>
    <property type="molecule type" value="Genomic_DNA"/>
</dbReference>
<dbReference type="AlphaFoldDB" id="A0AAW0E338"/>
<dbReference type="Pfam" id="PF12937">
    <property type="entry name" value="F-box-like"/>
    <property type="match status" value="1"/>
</dbReference>
<name>A0AAW0E338_9AGAR</name>
<evidence type="ECO:0000259" key="1">
    <source>
        <dbReference type="Pfam" id="PF12937"/>
    </source>
</evidence>
<keyword evidence="3" id="KW-1185">Reference proteome</keyword>
<comment type="caution">
    <text evidence="2">The sequence shown here is derived from an EMBL/GenBank/DDBJ whole genome shotgun (WGS) entry which is preliminary data.</text>
</comment>
<reference evidence="2 3" key="1">
    <citation type="journal article" date="2024" name="J Genomics">
        <title>Draft genome sequencing and assembly of Favolaschia claudopus CIRM-BRFM 2984 isolated from oak limbs.</title>
        <authorList>
            <person name="Navarro D."/>
            <person name="Drula E."/>
            <person name="Chaduli D."/>
            <person name="Cazenave R."/>
            <person name="Ahrendt S."/>
            <person name="Wang J."/>
            <person name="Lipzen A."/>
            <person name="Daum C."/>
            <person name="Barry K."/>
            <person name="Grigoriev I.V."/>
            <person name="Favel A."/>
            <person name="Rosso M.N."/>
            <person name="Martin F."/>
        </authorList>
    </citation>
    <scope>NUCLEOTIDE SEQUENCE [LARGE SCALE GENOMIC DNA]</scope>
    <source>
        <strain evidence="2 3">CIRM-BRFM 2984</strain>
    </source>
</reference>
<proteinExistence type="predicted"/>
<dbReference type="InterPro" id="IPR001810">
    <property type="entry name" value="F-box_dom"/>
</dbReference>
<gene>
    <name evidence="2" type="ORF">R3P38DRAFT_3342096</name>
</gene>
<sequence>MSSRMVLDGPGCNGRTTNQQRIVLVSYPQDLSREGGREWMGLGICRGTARLSFSGPLRFSIASLKSAGSVCGRRETLLVSEKLRSFRFDMTRLGNPRPGSKWPRTHSELLVDIDLWTELRATAATVIGTTITGQLAAIFGHRMASQQHRQSWWLGRNFLSIMVVLHLLYLSYDVPGRRASPRNDNSSAMTAFAHSRPDVQYTRRRLIRLPSFANSPAAPANSNASSSALRYVSPILFLAFAVPGNSDAPTSQIRPHARPRRCAAATSGAGAIHLSPREIRSYIIESRRLRESRTPFSRASPISSIRCSWTEKASGALAMDSPRARDLQSGQALDALFNLNSLLSPSTINPPPTDPPSISTLHSVFCDERFDTPYNISSPSSTFLLSSSATKMTPSAKSILDIPYTSSFPVSTYLPSSGQFTQVLDMMRLNPTITYSPADVLQIRGLIPAIRGEIARYDNELASRGRFSEVVVADRATLQNFLDRCRSAITSPIRKLPPEVLSHIFLFYHNVEESYDSNFDEDGDQAVVTALRRLAGGDLRNIAQVCYLWHAVVDSTPALWTSLAIDMRSWETEGEAGEPLKSLVQAYMLLDKALQRGGILPLDIEVVAPRCHPLVLLALARFSRRWRSATLHVDSAMAVHLEKVQHDLPLLEQLRLRLINEDTPDAPENIAKYFSDAPLLKVLDYCGPIDALQHLPMEQLSRFKCSMLVPADILPLTSLLPRLYNSVVHAHLDLDAFAEDDGPLGLSLVKSSLQELSITATAPSGSGMGHLSQRVLGEILDALELPSLARLYLLCAFAEGKPLLWPHTQGLAFLQRCKYQGNSLLDTLHLHDVVITEEELVECLGELQTLRDLYVTDHPAVEALPNSSPHVLITDTLLQRLSPDSDDMDNSLVPMLASVQFKTIGEFSDQVLLEFIEKRVGAVAHWDLEDEPFDCCVSWIPGYARGLGQQQAAAIEGMEQNGELEFTMCEDDLD</sequence>
<dbReference type="SUPFAM" id="SSF81383">
    <property type="entry name" value="F-box domain"/>
    <property type="match status" value="1"/>
</dbReference>
<dbReference type="InterPro" id="IPR036047">
    <property type="entry name" value="F-box-like_dom_sf"/>
</dbReference>
<accession>A0AAW0E338</accession>
<feature type="domain" description="F-box" evidence="1">
    <location>
        <begin position="494"/>
        <end position="564"/>
    </location>
</feature>
<dbReference type="Gene3D" id="1.20.1280.50">
    <property type="match status" value="1"/>
</dbReference>
<evidence type="ECO:0000313" key="3">
    <source>
        <dbReference type="Proteomes" id="UP001362999"/>
    </source>
</evidence>
<evidence type="ECO:0000313" key="2">
    <source>
        <dbReference type="EMBL" id="KAK7057944.1"/>
    </source>
</evidence>
<organism evidence="2 3">
    <name type="scientific">Favolaschia claudopus</name>
    <dbReference type="NCBI Taxonomy" id="2862362"/>
    <lineage>
        <taxon>Eukaryota</taxon>
        <taxon>Fungi</taxon>
        <taxon>Dikarya</taxon>
        <taxon>Basidiomycota</taxon>
        <taxon>Agaricomycotina</taxon>
        <taxon>Agaricomycetes</taxon>
        <taxon>Agaricomycetidae</taxon>
        <taxon>Agaricales</taxon>
        <taxon>Marasmiineae</taxon>
        <taxon>Mycenaceae</taxon>
        <taxon>Favolaschia</taxon>
    </lineage>
</organism>